<dbReference type="Pfam" id="PF13778">
    <property type="entry name" value="DUF4174"/>
    <property type="match status" value="1"/>
</dbReference>
<reference evidence="4 5" key="1">
    <citation type="submission" date="2013-07" db="EMBL/GenBank/DDBJ databases">
        <title>Thioclava pacifica DSM 10166 Genome Sequencing.</title>
        <authorList>
            <person name="Lai Q."/>
            <person name="Shao Z."/>
        </authorList>
    </citation>
    <scope>NUCLEOTIDE SEQUENCE [LARGE SCALE GENOMIC DNA]</scope>
    <source>
        <strain evidence="4 5">DSM 10166</strain>
    </source>
</reference>
<proteinExistence type="predicted"/>
<dbReference type="InterPro" id="IPR036249">
    <property type="entry name" value="Thioredoxin-like_sf"/>
</dbReference>
<sequence length="163" mass="18215">MITRLTLGIAAFLALAPLAAGWAQTRADPASETPPDVGIAQEPAFTPIDGAEADLAALVWQKRPIVVFADSPFDPSFKEQMRYLEERWPELAARDVVVITDTTPDPASAIRTKLRPRGFSLVIIAKDGTVNLRKPRPWDAREIIRSIDKMPIRREEIREQRGF</sequence>
<dbReference type="InterPro" id="IPR025232">
    <property type="entry name" value="DUF4174"/>
</dbReference>
<evidence type="ECO:0000313" key="4">
    <source>
        <dbReference type="EMBL" id="KEO56169.1"/>
    </source>
</evidence>
<organism evidence="4 5">
    <name type="scientific">Thioclava pacifica DSM 10166</name>
    <dbReference type="NCBI Taxonomy" id="1353537"/>
    <lineage>
        <taxon>Bacteria</taxon>
        <taxon>Pseudomonadati</taxon>
        <taxon>Pseudomonadota</taxon>
        <taxon>Alphaproteobacteria</taxon>
        <taxon>Rhodobacterales</taxon>
        <taxon>Paracoccaceae</taxon>
        <taxon>Thioclava</taxon>
    </lineage>
</organism>
<feature type="signal peptide" evidence="2">
    <location>
        <begin position="1"/>
        <end position="22"/>
    </location>
</feature>
<dbReference type="RefSeq" id="WP_038072486.1">
    <property type="nucleotide sequence ID" value="NZ_AUND01000001.1"/>
</dbReference>
<accession>A0A074JI80</accession>
<evidence type="ECO:0000256" key="2">
    <source>
        <dbReference type="SAM" id="SignalP"/>
    </source>
</evidence>
<keyword evidence="1 2" id="KW-0732">Signal</keyword>
<evidence type="ECO:0000259" key="3">
    <source>
        <dbReference type="Pfam" id="PF13778"/>
    </source>
</evidence>
<dbReference type="OrthoDB" id="7362103at2"/>
<evidence type="ECO:0000256" key="1">
    <source>
        <dbReference type="ARBA" id="ARBA00022729"/>
    </source>
</evidence>
<dbReference type="AlphaFoldDB" id="A0A074JI80"/>
<gene>
    <name evidence="4" type="ORF">TP2_01220</name>
</gene>
<name>A0A074JI80_9RHOB</name>
<dbReference type="STRING" id="1353537.TP2_01220"/>
<dbReference type="EMBL" id="AUND01000001">
    <property type="protein sequence ID" value="KEO56169.1"/>
    <property type="molecule type" value="Genomic_DNA"/>
</dbReference>
<comment type="caution">
    <text evidence="4">The sequence shown here is derived from an EMBL/GenBank/DDBJ whole genome shotgun (WGS) entry which is preliminary data.</text>
</comment>
<dbReference type="eggNOG" id="ENOG5032S56">
    <property type="taxonomic scope" value="Bacteria"/>
</dbReference>
<feature type="domain" description="DUF4174" evidence="3">
    <location>
        <begin position="55"/>
        <end position="156"/>
    </location>
</feature>
<dbReference type="Proteomes" id="UP000027432">
    <property type="component" value="Unassembled WGS sequence"/>
</dbReference>
<keyword evidence="5" id="KW-1185">Reference proteome</keyword>
<protein>
    <recommendedName>
        <fullName evidence="3">DUF4174 domain-containing protein</fullName>
    </recommendedName>
</protein>
<feature type="chain" id="PRO_5001696335" description="DUF4174 domain-containing protein" evidence="2">
    <location>
        <begin position="23"/>
        <end position="163"/>
    </location>
</feature>
<dbReference type="SUPFAM" id="SSF52833">
    <property type="entry name" value="Thioredoxin-like"/>
    <property type="match status" value="1"/>
</dbReference>
<evidence type="ECO:0000313" key="5">
    <source>
        <dbReference type="Proteomes" id="UP000027432"/>
    </source>
</evidence>